<sequence>MASKGKGGGAPFKGKSVSPVHRAAGASLLPWLAWALIVLIADQFTKVLILGYYQLHDSTTVLSFFNIVRAHNTGAAFSFLAGASGWQRWFFTGIGVVAAVFILWQLRQHSGQRLFSFALSSILGGAIGNVLDRLMHGYVVDFLQFHWDFLAPMFPGGYFPAFNIADSAITLGATCLVLDELLRVKRAR</sequence>
<evidence type="ECO:0000256" key="5">
    <source>
        <dbReference type="ARBA" id="ARBA00022750"/>
    </source>
</evidence>
<keyword evidence="4 9" id="KW-0812">Transmembrane</keyword>
<keyword evidence="8 9" id="KW-0472">Membrane</keyword>
<keyword evidence="13" id="KW-1185">Reference proteome</keyword>
<evidence type="ECO:0000256" key="6">
    <source>
        <dbReference type="ARBA" id="ARBA00022801"/>
    </source>
</evidence>
<feature type="transmembrane region" description="Helical" evidence="9">
    <location>
        <begin position="157"/>
        <end position="178"/>
    </location>
</feature>
<comment type="catalytic activity">
    <reaction evidence="9 10">
        <text>Release of signal peptides from bacterial membrane prolipoproteins. Hydrolyzes -Xaa-Yaa-Zaa-|-(S,diacylglyceryl)Cys-, in which Xaa is hydrophobic (preferably Leu), and Yaa (Ala or Ser) and Zaa (Gly or Ala) have small, neutral side chains.</text>
        <dbReference type="EC" id="3.4.23.36"/>
    </reaction>
</comment>
<evidence type="ECO:0000256" key="3">
    <source>
        <dbReference type="ARBA" id="ARBA00022670"/>
    </source>
</evidence>
<keyword evidence="6 9" id="KW-0378">Hydrolase</keyword>
<comment type="pathway">
    <text evidence="9">Protein modification; lipoprotein biosynthesis (signal peptide cleavage).</text>
</comment>
<dbReference type="GO" id="GO:0004190">
    <property type="term" value="F:aspartic-type endopeptidase activity"/>
    <property type="evidence" value="ECO:0007669"/>
    <property type="project" value="UniProtKB-EC"/>
</dbReference>
<evidence type="ECO:0000256" key="1">
    <source>
        <dbReference type="ARBA" id="ARBA00006139"/>
    </source>
</evidence>
<feature type="active site" evidence="9">
    <location>
        <position position="141"/>
    </location>
</feature>
<keyword evidence="5 9" id="KW-0064">Aspartyl protease</keyword>
<comment type="similarity">
    <text evidence="1 9 11">Belongs to the peptidase A8 family.</text>
</comment>
<keyword evidence="3 9" id="KW-0645">Protease</keyword>
<gene>
    <name evidence="9 12" type="primary">lspA</name>
    <name evidence="12" type="ORF">PSQ40_18380</name>
</gene>
<evidence type="ECO:0000256" key="10">
    <source>
        <dbReference type="RuleBase" id="RU000594"/>
    </source>
</evidence>
<dbReference type="InterPro" id="IPR001872">
    <property type="entry name" value="Peptidase_A8"/>
</dbReference>
<feature type="transmembrane region" description="Helical" evidence="9">
    <location>
        <begin position="89"/>
        <end position="106"/>
    </location>
</feature>
<dbReference type="PANTHER" id="PTHR33695:SF1">
    <property type="entry name" value="LIPOPROTEIN SIGNAL PEPTIDASE"/>
    <property type="match status" value="1"/>
</dbReference>
<keyword evidence="7 9" id="KW-1133">Transmembrane helix</keyword>
<evidence type="ECO:0000256" key="11">
    <source>
        <dbReference type="RuleBase" id="RU004181"/>
    </source>
</evidence>
<accession>A0ABT5N3E4</accession>
<evidence type="ECO:0000256" key="8">
    <source>
        <dbReference type="ARBA" id="ARBA00023136"/>
    </source>
</evidence>
<keyword evidence="2 9" id="KW-1003">Cell membrane</keyword>
<evidence type="ECO:0000313" key="13">
    <source>
        <dbReference type="Proteomes" id="UP001528673"/>
    </source>
</evidence>
<dbReference type="RefSeq" id="WP_273953340.1">
    <property type="nucleotide sequence ID" value="NZ_JAQSIP010000010.1"/>
</dbReference>
<dbReference type="Proteomes" id="UP001528673">
    <property type="component" value="Unassembled WGS sequence"/>
</dbReference>
<feature type="active site" evidence="9">
    <location>
        <position position="166"/>
    </location>
</feature>
<evidence type="ECO:0000256" key="4">
    <source>
        <dbReference type="ARBA" id="ARBA00022692"/>
    </source>
</evidence>
<dbReference type="NCBIfam" id="TIGR00077">
    <property type="entry name" value="lspA"/>
    <property type="match status" value="1"/>
</dbReference>
<dbReference type="EC" id="3.4.23.36" evidence="9"/>
<evidence type="ECO:0000313" key="12">
    <source>
        <dbReference type="EMBL" id="MDD0840553.1"/>
    </source>
</evidence>
<reference evidence="12 13" key="1">
    <citation type="submission" date="2023-02" db="EMBL/GenBank/DDBJ databases">
        <title>Bacterial whole genomic sequence of Curvibacter sp. HBC61.</title>
        <authorList>
            <person name="Le V."/>
            <person name="Ko S.-R."/>
            <person name="Ahn C.-Y."/>
            <person name="Oh H.-M."/>
        </authorList>
    </citation>
    <scope>NUCLEOTIDE SEQUENCE [LARGE SCALE GENOMIC DNA]</scope>
    <source>
        <strain evidence="12 13">HBC61</strain>
    </source>
</reference>
<comment type="caution">
    <text evidence="9">Lacks conserved residue(s) required for the propagation of feature annotation.</text>
</comment>
<feature type="transmembrane region" description="Helical" evidence="9">
    <location>
        <begin position="113"/>
        <end position="131"/>
    </location>
</feature>
<comment type="subcellular location">
    <subcellularLocation>
        <location evidence="9">Cell membrane</location>
        <topology evidence="9">Multi-pass membrane protein</topology>
    </subcellularLocation>
</comment>
<protein>
    <recommendedName>
        <fullName evidence="9">Lipoprotein signal peptidase</fullName>
        <ecNumber evidence="9">3.4.23.36</ecNumber>
    </recommendedName>
    <alternativeName>
        <fullName evidence="9">Prolipoprotein signal peptidase</fullName>
    </alternativeName>
    <alternativeName>
        <fullName evidence="9">Signal peptidase II</fullName>
        <shortName evidence="9">SPase II</shortName>
    </alternativeName>
</protein>
<comment type="function">
    <text evidence="9 10">This protein specifically catalyzes the removal of signal peptides from prolipoproteins.</text>
</comment>
<dbReference type="Pfam" id="PF01252">
    <property type="entry name" value="Peptidase_A8"/>
    <property type="match status" value="1"/>
</dbReference>
<name>A0ABT5N3E4_9BURK</name>
<evidence type="ECO:0000256" key="2">
    <source>
        <dbReference type="ARBA" id="ARBA00022475"/>
    </source>
</evidence>
<dbReference type="EMBL" id="JAQSIP010000010">
    <property type="protein sequence ID" value="MDD0840553.1"/>
    <property type="molecule type" value="Genomic_DNA"/>
</dbReference>
<dbReference type="PANTHER" id="PTHR33695">
    <property type="entry name" value="LIPOPROTEIN SIGNAL PEPTIDASE"/>
    <property type="match status" value="1"/>
</dbReference>
<evidence type="ECO:0000256" key="9">
    <source>
        <dbReference type="HAMAP-Rule" id="MF_00161"/>
    </source>
</evidence>
<dbReference type="PROSITE" id="PS00855">
    <property type="entry name" value="SPASE_II"/>
    <property type="match status" value="1"/>
</dbReference>
<evidence type="ECO:0000256" key="7">
    <source>
        <dbReference type="ARBA" id="ARBA00022989"/>
    </source>
</evidence>
<comment type="caution">
    <text evidence="12">The sequence shown here is derived from an EMBL/GenBank/DDBJ whole genome shotgun (WGS) entry which is preliminary data.</text>
</comment>
<dbReference type="PRINTS" id="PR00781">
    <property type="entry name" value="LIPOSIGPTASE"/>
</dbReference>
<proteinExistence type="inferred from homology"/>
<dbReference type="HAMAP" id="MF_00161">
    <property type="entry name" value="LspA"/>
    <property type="match status" value="1"/>
</dbReference>
<organism evidence="12 13">
    <name type="scientific">Curvibacter cyanobacteriorum</name>
    <dbReference type="NCBI Taxonomy" id="3026422"/>
    <lineage>
        <taxon>Bacteria</taxon>
        <taxon>Pseudomonadati</taxon>
        <taxon>Pseudomonadota</taxon>
        <taxon>Betaproteobacteria</taxon>
        <taxon>Burkholderiales</taxon>
        <taxon>Comamonadaceae</taxon>
        <taxon>Curvibacter</taxon>
    </lineage>
</organism>